<dbReference type="AlphaFoldDB" id="A0A319C980"/>
<dbReference type="RefSeq" id="XP_025492205.1">
    <property type="nucleotide sequence ID" value="XM_025635141.1"/>
</dbReference>
<gene>
    <name evidence="1" type="ORF">BO82DRAFT_354176</name>
</gene>
<keyword evidence="2" id="KW-1185">Reference proteome</keyword>
<proteinExistence type="predicted"/>
<evidence type="ECO:0000313" key="2">
    <source>
        <dbReference type="Proteomes" id="UP000248340"/>
    </source>
</evidence>
<sequence>MIQPGEISLHQGGCTPDGGRLLGCLYDRQCEVTYQVGSRNTPCTTMFYMLGPGDLPLEEFPWARMEELLKHIFLQARRENPDSALIAGEISTGAWCRFYREVLPTDGADHRVRGIYQHRLGGKTTFHEDEDEALIELLEGIAHTGLPSVDTLLGLHEVLARHGQSAVSIPGRAERRRIERCWESRCTTILVSDVNQ</sequence>
<dbReference type="OrthoDB" id="4483500at2759"/>
<protein>
    <submittedName>
        <fullName evidence="1">Uncharacterized protein</fullName>
    </submittedName>
</protein>
<accession>A0A319C980</accession>
<organism evidence="1 2">
    <name type="scientific">Aspergillus uvarum CBS 121591</name>
    <dbReference type="NCBI Taxonomy" id="1448315"/>
    <lineage>
        <taxon>Eukaryota</taxon>
        <taxon>Fungi</taxon>
        <taxon>Dikarya</taxon>
        <taxon>Ascomycota</taxon>
        <taxon>Pezizomycotina</taxon>
        <taxon>Eurotiomycetes</taxon>
        <taxon>Eurotiomycetidae</taxon>
        <taxon>Eurotiales</taxon>
        <taxon>Aspergillaceae</taxon>
        <taxon>Aspergillus</taxon>
        <taxon>Aspergillus subgen. Circumdati</taxon>
    </lineage>
</organism>
<evidence type="ECO:0000313" key="1">
    <source>
        <dbReference type="EMBL" id="PYH82005.1"/>
    </source>
</evidence>
<dbReference type="VEuPathDB" id="FungiDB:BO82DRAFT_354176"/>
<dbReference type="EMBL" id="KZ821698">
    <property type="protein sequence ID" value="PYH82005.1"/>
    <property type="molecule type" value="Genomic_DNA"/>
</dbReference>
<dbReference type="GeneID" id="37137882"/>
<dbReference type="Proteomes" id="UP000248340">
    <property type="component" value="Unassembled WGS sequence"/>
</dbReference>
<reference evidence="1 2" key="1">
    <citation type="submission" date="2016-12" db="EMBL/GenBank/DDBJ databases">
        <title>The genomes of Aspergillus section Nigri reveals drivers in fungal speciation.</title>
        <authorList>
            <consortium name="DOE Joint Genome Institute"/>
            <person name="Vesth T.C."/>
            <person name="Nybo J."/>
            <person name="Theobald S."/>
            <person name="Brandl J."/>
            <person name="Frisvad J.C."/>
            <person name="Nielsen K.F."/>
            <person name="Lyhne E.K."/>
            <person name="Kogle M.E."/>
            <person name="Kuo A."/>
            <person name="Riley R."/>
            <person name="Clum A."/>
            <person name="Nolan M."/>
            <person name="Lipzen A."/>
            <person name="Salamov A."/>
            <person name="Henrissat B."/>
            <person name="Wiebenga A."/>
            <person name="De Vries R.P."/>
            <person name="Grigoriev I.V."/>
            <person name="Mortensen U.H."/>
            <person name="Andersen M.R."/>
            <person name="Baker S.E."/>
        </authorList>
    </citation>
    <scope>NUCLEOTIDE SEQUENCE [LARGE SCALE GENOMIC DNA]</scope>
    <source>
        <strain evidence="1 2">CBS 121591</strain>
    </source>
</reference>
<name>A0A319C980_9EURO</name>